<feature type="compositionally biased region" description="Basic and acidic residues" evidence="1">
    <location>
        <begin position="196"/>
        <end position="214"/>
    </location>
</feature>
<dbReference type="AlphaFoldDB" id="A0AB34JV83"/>
<dbReference type="EMBL" id="JBGBPQ010000005">
    <property type="protein sequence ID" value="KAL1524620.1"/>
    <property type="molecule type" value="Genomic_DNA"/>
</dbReference>
<accession>A0AB34JV83</accession>
<feature type="region of interest" description="Disordered" evidence="1">
    <location>
        <begin position="171"/>
        <end position="214"/>
    </location>
</feature>
<dbReference type="InterPro" id="IPR008978">
    <property type="entry name" value="HSP20-like_chaperone"/>
</dbReference>
<evidence type="ECO:0000313" key="3">
    <source>
        <dbReference type="EMBL" id="KAL1524620.1"/>
    </source>
</evidence>
<dbReference type="Gene3D" id="2.60.40.790">
    <property type="match status" value="1"/>
</dbReference>
<feature type="domain" description="CS" evidence="2">
    <location>
        <begin position="93"/>
        <end position="151"/>
    </location>
</feature>
<sequence length="461" mass="50031">MPAEIGLGEFLQQQGLSELGSVLFETITLREMQSLLSANRPKFLTKLKELGVHQLGDRQKLANALTKMERLGQLPASEPIFHLIPPSYVEDEEEAMLVVRLLLPASARRAHLAVSIAPRALHVRLRGERTSCCGTLFAPIDPHDSSWQLERSARGGGWRSLFTDAVASRVLPGDAPPPRPPRAAAAAPHGVGFTPRRFDPRGAPRRAPREARRAEAAAAAAWEGRRGALVWREGWAGPPPRGGEALYGWREGASALVLRGATRASLTRAEVELRVGEARVELRLGGERTMWCGALVGGVVPAACGVELLPTGGVEQAVVLTLAKAEATYWRAPFPELLPAVEAEEKARRLPTREQLRMDGWSLAQTATGWKAEIPIKDLPDLGDDYLRFAVAPDAFNLYIAGQENAPLLAGETFCRLNPGLCSWRLTNRRKVGTQPVVDIELIFGAASGGGTPDLIKTWLT</sequence>
<name>A0AB34JV83_PRYPA</name>
<dbReference type="Pfam" id="PF04969">
    <property type="entry name" value="CS"/>
    <property type="match status" value="1"/>
</dbReference>
<keyword evidence="4" id="KW-1185">Reference proteome</keyword>
<protein>
    <recommendedName>
        <fullName evidence="2">CS domain-containing protein</fullName>
    </recommendedName>
</protein>
<evidence type="ECO:0000313" key="4">
    <source>
        <dbReference type="Proteomes" id="UP001515480"/>
    </source>
</evidence>
<evidence type="ECO:0000256" key="1">
    <source>
        <dbReference type="SAM" id="MobiDB-lite"/>
    </source>
</evidence>
<gene>
    <name evidence="3" type="ORF">AB1Y20_019509</name>
</gene>
<dbReference type="SUPFAM" id="SSF49764">
    <property type="entry name" value="HSP20-like chaperones"/>
    <property type="match status" value="1"/>
</dbReference>
<evidence type="ECO:0000259" key="2">
    <source>
        <dbReference type="Pfam" id="PF04969"/>
    </source>
</evidence>
<reference evidence="3 4" key="1">
    <citation type="journal article" date="2024" name="Science">
        <title>Giant polyketide synthase enzymes in the biosynthesis of giant marine polyether toxins.</title>
        <authorList>
            <person name="Fallon T.R."/>
            <person name="Shende V.V."/>
            <person name="Wierzbicki I.H."/>
            <person name="Pendleton A.L."/>
            <person name="Watervoot N.F."/>
            <person name="Auber R.P."/>
            <person name="Gonzalez D.J."/>
            <person name="Wisecaver J.H."/>
            <person name="Moore B.S."/>
        </authorList>
    </citation>
    <scope>NUCLEOTIDE SEQUENCE [LARGE SCALE GENOMIC DNA]</scope>
    <source>
        <strain evidence="3 4">12B1</strain>
    </source>
</reference>
<proteinExistence type="predicted"/>
<comment type="caution">
    <text evidence="3">The sequence shown here is derived from an EMBL/GenBank/DDBJ whole genome shotgun (WGS) entry which is preliminary data.</text>
</comment>
<dbReference type="InterPro" id="IPR007052">
    <property type="entry name" value="CS_dom"/>
</dbReference>
<organism evidence="3 4">
    <name type="scientific">Prymnesium parvum</name>
    <name type="common">Toxic golden alga</name>
    <dbReference type="NCBI Taxonomy" id="97485"/>
    <lineage>
        <taxon>Eukaryota</taxon>
        <taxon>Haptista</taxon>
        <taxon>Haptophyta</taxon>
        <taxon>Prymnesiophyceae</taxon>
        <taxon>Prymnesiales</taxon>
        <taxon>Prymnesiaceae</taxon>
        <taxon>Prymnesium</taxon>
    </lineage>
</organism>
<dbReference type="Proteomes" id="UP001515480">
    <property type="component" value="Unassembled WGS sequence"/>
</dbReference>